<feature type="transmembrane region" description="Helical" evidence="2">
    <location>
        <begin position="20"/>
        <end position="44"/>
    </location>
</feature>
<dbReference type="Proteomes" id="UP000607653">
    <property type="component" value="Unassembled WGS sequence"/>
</dbReference>
<organism evidence="3 4">
    <name type="scientific">Nelumbo nucifera</name>
    <name type="common">Sacred lotus</name>
    <dbReference type="NCBI Taxonomy" id="4432"/>
    <lineage>
        <taxon>Eukaryota</taxon>
        <taxon>Viridiplantae</taxon>
        <taxon>Streptophyta</taxon>
        <taxon>Embryophyta</taxon>
        <taxon>Tracheophyta</taxon>
        <taxon>Spermatophyta</taxon>
        <taxon>Magnoliopsida</taxon>
        <taxon>Proteales</taxon>
        <taxon>Nelumbonaceae</taxon>
        <taxon>Nelumbo</taxon>
    </lineage>
</organism>
<proteinExistence type="predicted"/>
<reference evidence="3 4" key="1">
    <citation type="journal article" date="2020" name="Mol. Biol. Evol.">
        <title>Distinct Expression and Methylation Patterns for Genes with Different Fates following a Single Whole-Genome Duplication in Flowering Plants.</title>
        <authorList>
            <person name="Shi T."/>
            <person name="Rahmani R.S."/>
            <person name="Gugger P.F."/>
            <person name="Wang M."/>
            <person name="Li H."/>
            <person name="Zhang Y."/>
            <person name="Li Z."/>
            <person name="Wang Q."/>
            <person name="Van de Peer Y."/>
            <person name="Marchal K."/>
            <person name="Chen J."/>
        </authorList>
    </citation>
    <scope>NUCLEOTIDE SEQUENCE [LARGE SCALE GENOMIC DNA]</scope>
    <source>
        <tissue evidence="3">Leaf</tissue>
    </source>
</reference>
<evidence type="ECO:0000256" key="2">
    <source>
        <dbReference type="SAM" id="Phobius"/>
    </source>
</evidence>
<feature type="region of interest" description="Disordered" evidence="1">
    <location>
        <begin position="52"/>
        <end position="71"/>
    </location>
</feature>
<keyword evidence="4" id="KW-1185">Reference proteome</keyword>
<keyword evidence="2" id="KW-0472">Membrane</keyword>
<feature type="compositionally biased region" description="Basic and acidic residues" evidence="1">
    <location>
        <begin position="52"/>
        <end position="65"/>
    </location>
</feature>
<sequence length="71" mass="8145">MEVVVASLFGGDGFVFSAWLGFSVRLLVVLLLAIWLLWFMVLIVTCRERERERENQGHESMESHEYGNITG</sequence>
<keyword evidence="2" id="KW-1133">Transmembrane helix</keyword>
<dbReference type="AlphaFoldDB" id="A0A822Y6Q7"/>
<protein>
    <submittedName>
        <fullName evidence="3">Uncharacterized protein</fullName>
    </submittedName>
</protein>
<evidence type="ECO:0000256" key="1">
    <source>
        <dbReference type="SAM" id="MobiDB-lite"/>
    </source>
</evidence>
<evidence type="ECO:0000313" key="4">
    <source>
        <dbReference type="Proteomes" id="UP000607653"/>
    </source>
</evidence>
<dbReference type="EMBL" id="DUZY01000002">
    <property type="protein sequence ID" value="DAD28190.1"/>
    <property type="molecule type" value="Genomic_DNA"/>
</dbReference>
<keyword evidence="2" id="KW-0812">Transmembrane</keyword>
<evidence type="ECO:0000313" key="3">
    <source>
        <dbReference type="EMBL" id="DAD28190.1"/>
    </source>
</evidence>
<comment type="caution">
    <text evidence="3">The sequence shown here is derived from an EMBL/GenBank/DDBJ whole genome shotgun (WGS) entry which is preliminary data.</text>
</comment>
<accession>A0A822Y6Q7</accession>
<name>A0A822Y6Q7_NELNU</name>
<gene>
    <name evidence="3" type="ORF">HUJ06_029658</name>
</gene>